<dbReference type="EMBL" id="CP007128">
    <property type="protein sequence ID" value="AHG88499.1"/>
    <property type="molecule type" value="Genomic_DNA"/>
</dbReference>
<dbReference type="KEGG" id="gba:J421_0962"/>
<dbReference type="Gene3D" id="3.30.565.10">
    <property type="entry name" value="Histidine kinase-like ATPase, C-terminal domain"/>
    <property type="match status" value="1"/>
</dbReference>
<dbReference type="InterPro" id="IPR005467">
    <property type="entry name" value="His_kinase_dom"/>
</dbReference>
<dbReference type="Pfam" id="PF08448">
    <property type="entry name" value="PAS_4"/>
    <property type="match status" value="1"/>
</dbReference>
<dbReference type="RefSeq" id="WP_025410034.1">
    <property type="nucleotide sequence ID" value="NZ_CP007128.1"/>
</dbReference>
<dbReference type="InterPro" id="IPR000700">
    <property type="entry name" value="PAS-assoc_C"/>
</dbReference>
<dbReference type="InterPro" id="IPR001789">
    <property type="entry name" value="Sig_transdc_resp-reg_receiver"/>
</dbReference>
<dbReference type="InterPro" id="IPR036890">
    <property type="entry name" value="HATPase_C_sf"/>
</dbReference>
<evidence type="ECO:0000259" key="14">
    <source>
        <dbReference type="PROSITE" id="PS50113"/>
    </source>
</evidence>
<evidence type="ECO:0000259" key="11">
    <source>
        <dbReference type="PROSITE" id="PS50109"/>
    </source>
</evidence>
<evidence type="ECO:0000256" key="1">
    <source>
        <dbReference type="ARBA" id="ARBA00000085"/>
    </source>
</evidence>
<dbReference type="Gene3D" id="3.30.450.20">
    <property type="entry name" value="PAS domain"/>
    <property type="match status" value="2"/>
</dbReference>
<dbReference type="GO" id="GO:0005524">
    <property type="term" value="F:ATP binding"/>
    <property type="evidence" value="ECO:0007669"/>
    <property type="project" value="UniProtKB-KW"/>
</dbReference>
<dbReference type="Gene3D" id="3.30.450.40">
    <property type="match status" value="1"/>
</dbReference>
<dbReference type="OrthoDB" id="9796100at2"/>
<dbReference type="Pfam" id="PF00072">
    <property type="entry name" value="Response_reg"/>
    <property type="match status" value="1"/>
</dbReference>
<dbReference type="InterPro" id="IPR000014">
    <property type="entry name" value="PAS"/>
</dbReference>
<dbReference type="STRING" id="861299.J421_0962"/>
<comment type="catalytic activity">
    <reaction evidence="1">
        <text>ATP + protein L-histidine = ADP + protein N-phospho-L-histidine.</text>
        <dbReference type="EC" id="2.7.13.3"/>
    </reaction>
</comment>
<dbReference type="InterPro" id="IPR003594">
    <property type="entry name" value="HATPase_dom"/>
</dbReference>
<dbReference type="InterPro" id="IPR013656">
    <property type="entry name" value="PAS_4"/>
</dbReference>
<evidence type="ECO:0000256" key="5">
    <source>
        <dbReference type="ARBA" id="ARBA00022741"/>
    </source>
</evidence>
<proteinExistence type="predicted"/>
<dbReference type="SMART" id="SM00086">
    <property type="entry name" value="PAC"/>
    <property type="match status" value="2"/>
</dbReference>
<dbReference type="AlphaFoldDB" id="W0RBL5"/>
<protein>
    <recommendedName>
        <fullName evidence="2">histidine kinase</fullName>
        <ecNumber evidence="2">2.7.13.3</ecNumber>
    </recommendedName>
</protein>
<feature type="domain" description="PAC" evidence="14">
    <location>
        <begin position="314"/>
        <end position="367"/>
    </location>
</feature>
<dbReference type="InterPro" id="IPR003661">
    <property type="entry name" value="HisK_dim/P_dom"/>
</dbReference>
<dbReference type="Pfam" id="PF08447">
    <property type="entry name" value="PAS_3"/>
    <property type="match status" value="1"/>
</dbReference>
<dbReference type="SUPFAM" id="SSF55785">
    <property type="entry name" value="PYP-like sensor domain (PAS domain)"/>
    <property type="match status" value="2"/>
</dbReference>
<dbReference type="SUPFAM" id="SSF55781">
    <property type="entry name" value="GAF domain-like"/>
    <property type="match status" value="1"/>
</dbReference>
<feature type="domain" description="Response regulatory" evidence="12">
    <location>
        <begin position="759"/>
        <end position="885"/>
    </location>
</feature>
<evidence type="ECO:0000256" key="7">
    <source>
        <dbReference type="ARBA" id="ARBA00022840"/>
    </source>
</evidence>
<feature type="modified residue" description="4-aspartylphosphate" evidence="9">
    <location>
        <position position="813"/>
    </location>
</feature>
<dbReference type="SUPFAM" id="SSF52172">
    <property type="entry name" value="CheY-like"/>
    <property type="match status" value="1"/>
</dbReference>
<keyword evidence="7" id="KW-0067">ATP-binding</keyword>
<dbReference type="Proteomes" id="UP000019151">
    <property type="component" value="Chromosome"/>
</dbReference>
<evidence type="ECO:0000256" key="8">
    <source>
        <dbReference type="ARBA" id="ARBA00023012"/>
    </source>
</evidence>
<evidence type="ECO:0000256" key="6">
    <source>
        <dbReference type="ARBA" id="ARBA00022777"/>
    </source>
</evidence>
<dbReference type="SMART" id="SM00065">
    <property type="entry name" value="GAF"/>
    <property type="match status" value="1"/>
</dbReference>
<dbReference type="CDD" id="cd00130">
    <property type="entry name" value="PAS"/>
    <property type="match status" value="2"/>
</dbReference>
<evidence type="ECO:0000256" key="9">
    <source>
        <dbReference type="PROSITE-ProRule" id="PRU00169"/>
    </source>
</evidence>
<gene>
    <name evidence="15" type="ORF">J421_0962</name>
</gene>
<dbReference type="InterPro" id="IPR001610">
    <property type="entry name" value="PAC"/>
</dbReference>
<evidence type="ECO:0000259" key="12">
    <source>
        <dbReference type="PROSITE" id="PS50110"/>
    </source>
</evidence>
<feature type="compositionally biased region" description="Low complexity" evidence="10">
    <location>
        <begin position="10"/>
        <end position="26"/>
    </location>
</feature>
<sequence>MRKADQESTASPASAPGQAPAAAAGQTDDVERPRALPTSAEPIGEPSAGTVPPVTPAEALRVIADASAALADSLELDDVLAAVGRLAVPRFADVCVLDLAAGSAGEPARRAVMASAFDAEREAMVRDYLARHPAGELDPERARRLADGEPVLLRDLDDAHYRITARTPEQLALLRRFHPRDVVVAPLRASGRAIGAMSLTSTTPHAPSAAEVALVQELAHRVAQAVLNAQLYAAARRSETRLALALEGAAQGFWDWDLAAGRLWVDRQLCAMLGRKPEEFREDPEAWTRFMHPDDLPRARAALLDHLAARTPAFESEHRMLHADGSWRWILARGRVMERDGAGAPLRLTGTHTDVTARRQAAESREILARTVEASADVVKIFDPDGRVRYVNPAGLRLLGAASLDAVRGLAAEELVVPEDRARVEQARRDLLEGPGTWRGDYRLRPFDGRPPVHIDAFGFTVRDPDTGEVAAVACVARDLTEHDAAARERERLAEQARHAQRIESLGVLAGGVAHDFNNLLTVILSTLDLVRADLPRSHRVQADIDVMRTAAMRASQLTRQLLAFSRRQVMESKLLDLNAVVTESERLLRRLVGERIALDVSLAPQPLHVRADPVQLEQVLVNLVVNARDAVAERPDRADGSVTVETAMTTLAPDAAARLGLPVGRYACLTVRDTGVGMDEATRQHAFEPFFTTKPLGRGTGLGLAMVYGIVTQSGGTVRVESAPGRGSTFRALLPWADEIVERAPTTESAAAPRGRETVLLVEDEAAVRGIARRILERAGYTVYEARHGADALLVWREQGGARGKIDVLLTDIRMPELDGRELAAALRRERPGLPVVYVSGYAEPEPSRDTRDARDARPARDGERFVAKPFVAPDLQRALRQVLDAAENAA</sequence>
<dbReference type="SMART" id="SM00091">
    <property type="entry name" value="PAS"/>
    <property type="match status" value="2"/>
</dbReference>
<accession>W0RBL5</accession>
<dbReference type="NCBIfam" id="TIGR00229">
    <property type="entry name" value="sensory_box"/>
    <property type="match status" value="2"/>
</dbReference>
<evidence type="ECO:0000256" key="4">
    <source>
        <dbReference type="ARBA" id="ARBA00022679"/>
    </source>
</evidence>
<evidence type="ECO:0000259" key="13">
    <source>
        <dbReference type="PROSITE" id="PS50112"/>
    </source>
</evidence>
<feature type="domain" description="Histidine kinase" evidence="11">
    <location>
        <begin position="512"/>
        <end position="739"/>
    </location>
</feature>
<dbReference type="FunCoup" id="W0RBL5">
    <property type="interactions" value="186"/>
</dbReference>
<dbReference type="InterPro" id="IPR011006">
    <property type="entry name" value="CheY-like_superfamily"/>
</dbReference>
<dbReference type="Gene3D" id="3.40.50.2300">
    <property type="match status" value="1"/>
</dbReference>
<dbReference type="PANTHER" id="PTHR43065">
    <property type="entry name" value="SENSOR HISTIDINE KINASE"/>
    <property type="match status" value="1"/>
</dbReference>
<dbReference type="GO" id="GO:0000155">
    <property type="term" value="F:phosphorelay sensor kinase activity"/>
    <property type="evidence" value="ECO:0007669"/>
    <property type="project" value="InterPro"/>
</dbReference>
<keyword evidence="6" id="KW-0418">Kinase</keyword>
<dbReference type="SUPFAM" id="SSF47384">
    <property type="entry name" value="Homodimeric domain of signal transducing histidine kinase"/>
    <property type="match status" value="1"/>
</dbReference>
<evidence type="ECO:0000313" key="16">
    <source>
        <dbReference type="Proteomes" id="UP000019151"/>
    </source>
</evidence>
<dbReference type="InParanoid" id="W0RBL5"/>
<feature type="region of interest" description="Disordered" evidence="10">
    <location>
        <begin position="842"/>
        <end position="864"/>
    </location>
</feature>
<dbReference type="Pfam" id="PF01590">
    <property type="entry name" value="GAF"/>
    <property type="match status" value="1"/>
</dbReference>
<dbReference type="Pfam" id="PF02518">
    <property type="entry name" value="HATPase_c"/>
    <property type="match status" value="1"/>
</dbReference>
<dbReference type="InterPro" id="IPR029016">
    <property type="entry name" value="GAF-like_dom_sf"/>
</dbReference>
<evidence type="ECO:0000256" key="2">
    <source>
        <dbReference type="ARBA" id="ARBA00012438"/>
    </source>
</evidence>
<dbReference type="SMART" id="SM00448">
    <property type="entry name" value="REC"/>
    <property type="match status" value="1"/>
</dbReference>
<dbReference type="PROSITE" id="PS50109">
    <property type="entry name" value="HIS_KIN"/>
    <property type="match status" value="1"/>
</dbReference>
<feature type="domain" description="PAS" evidence="13">
    <location>
        <begin position="238"/>
        <end position="310"/>
    </location>
</feature>
<keyword evidence="4" id="KW-0808">Transferase</keyword>
<keyword evidence="16" id="KW-1185">Reference proteome</keyword>
<dbReference type="PANTHER" id="PTHR43065:SF46">
    <property type="entry name" value="C4-DICARBOXYLATE TRANSPORT SENSOR PROTEIN DCTB"/>
    <property type="match status" value="1"/>
</dbReference>
<evidence type="ECO:0000256" key="10">
    <source>
        <dbReference type="SAM" id="MobiDB-lite"/>
    </source>
</evidence>
<dbReference type="InterPro" id="IPR004358">
    <property type="entry name" value="Sig_transdc_His_kin-like_C"/>
</dbReference>
<dbReference type="PROSITE" id="PS50112">
    <property type="entry name" value="PAS"/>
    <property type="match status" value="2"/>
</dbReference>
<name>W0RBL5_9BACT</name>
<dbReference type="CDD" id="cd00082">
    <property type="entry name" value="HisKA"/>
    <property type="match status" value="1"/>
</dbReference>
<dbReference type="PROSITE" id="PS50110">
    <property type="entry name" value="RESPONSE_REGULATORY"/>
    <property type="match status" value="1"/>
</dbReference>
<dbReference type="PROSITE" id="PS50113">
    <property type="entry name" value="PAC"/>
    <property type="match status" value="1"/>
</dbReference>
<feature type="compositionally biased region" description="Basic and acidic residues" evidence="10">
    <location>
        <begin position="847"/>
        <end position="864"/>
    </location>
</feature>
<dbReference type="InterPro" id="IPR013655">
    <property type="entry name" value="PAS_fold_3"/>
</dbReference>
<dbReference type="PATRIC" id="fig|861299.3.peg.977"/>
<dbReference type="Pfam" id="PF00512">
    <property type="entry name" value="HisKA"/>
    <property type="match status" value="1"/>
</dbReference>
<reference evidence="15 16" key="1">
    <citation type="journal article" date="2014" name="Genome Announc.">
        <title>Genome Sequence and Methylome of Soil Bacterium Gemmatirosa kalamazoonensis KBS708T, a Member of the Rarely Cultivated Gemmatimonadetes Phylum.</title>
        <authorList>
            <person name="Debruyn J.M."/>
            <person name="Radosevich M."/>
            <person name="Wommack K.E."/>
            <person name="Polson S.W."/>
            <person name="Hauser L.J."/>
            <person name="Fawaz M.N."/>
            <person name="Korlach J."/>
            <person name="Tsai Y.C."/>
        </authorList>
    </citation>
    <scope>NUCLEOTIDE SEQUENCE [LARGE SCALE GENOMIC DNA]</scope>
    <source>
        <strain evidence="15 16">KBS708</strain>
    </source>
</reference>
<evidence type="ECO:0000256" key="3">
    <source>
        <dbReference type="ARBA" id="ARBA00022553"/>
    </source>
</evidence>
<dbReference type="PRINTS" id="PR00344">
    <property type="entry name" value="BCTRLSENSOR"/>
</dbReference>
<dbReference type="Gene3D" id="1.10.287.130">
    <property type="match status" value="1"/>
</dbReference>
<dbReference type="SUPFAM" id="SSF55874">
    <property type="entry name" value="ATPase domain of HSP90 chaperone/DNA topoisomerase II/histidine kinase"/>
    <property type="match status" value="1"/>
</dbReference>
<dbReference type="InterPro" id="IPR036097">
    <property type="entry name" value="HisK_dim/P_sf"/>
</dbReference>
<keyword evidence="5" id="KW-0547">Nucleotide-binding</keyword>
<dbReference type="HOGENOM" id="CLU_000445_114_51_0"/>
<dbReference type="eggNOG" id="COG4191">
    <property type="taxonomic scope" value="Bacteria"/>
</dbReference>
<dbReference type="InterPro" id="IPR035965">
    <property type="entry name" value="PAS-like_dom_sf"/>
</dbReference>
<feature type="domain" description="PAS" evidence="13">
    <location>
        <begin position="364"/>
        <end position="435"/>
    </location>
</feature>
<dbReference type="SMART" id="SM00388">
    <property type="entry name" value="HisKA"/>
    <property type="match status" value="1"/>
</dbReference>
<dbReference type="SMART" id="SM00387">
    <property type="entry name" value="HATPase_c"/>
    <property type="match status" value="1"/>
</dbReference>
<organism evidence="15 16">
    <name type="scientific">Gemmatirosa kalamazoonensis</name>
    <dbReference type="NCBI Taxonomy" id="861299"/>
    <lineage>
        <taxon>Bacteria</taxon>
        <taxon>Pseudomonadati</taxon>
        <taxon>Gemmatimonadota</taxon>
        <taxon>Gemmatimonadia</taxon>
        <taxon>Gemmatimonadales</taxon>
        <taxon>Gemmatimonadaceae</taxon>
        <taxon>Gemmatirosa</taxon>
    </lineage>
</organism>
<keyword evidence="3 9" id="KW-0597">Phosphoprotein</keyword>
<dbReference type="EC" id="2.7.13.3" evidence="2"/>
<dbReference type="InterPro" id="IPR003018">
    <property type="entry name" value="GAF"/>
</dbReference>
<evidence type="ECO:0000313" key="15">
    <source>
        <dbReference type="EMBL" id="AHG88499.1"/>
    </source>
</evidence>
<keyword evidence="8" id="KW-0902">Two-component regulatory system</keyword>
<feature type="region of interest" description="Disordered" evidence="10">
    <location>
        <begin position="1"/>
        <end position="52"/>
    </location>
</feature>